<reference evidence="6" key="1">
    <citation type="submission" date="2017-09" db="EMBL/GenBank/DDBJ databases">
        <authorList>
            <person name="Varghese N."/>
            <person name="Submissions S."/>
        </authorList>
    </citation>
    <scope>NUCLEOTIDE SEQUENCE [LARGE SCALE GENOMIC DNA]</scope>
    <source>
        <strain evidence="6">DSM 15103</strain>
    </source>
</reference>
<organism evidence="5 6">
    <name type="scientific">Persephonella hydrogeniphila</name>
    <dbReference type="NCBI Taxonomy" id="198703"/>
    <lineage>
        <taxon>Bacteria</taxon>
        <taxon>Pseudomonadati</taxon>
        <taxon>Aquificota</taxon>
        <taxon>Aquificia</taxon>
        <taxon>Aquificales</taxon>
        <taxon>Hydrogenothermaceae</taxon>
        <taxon>Persephonella</taxon>
    </lineage>
</organism>
<dbReference type="InterPro" id="IPR001509">
    <property type="entry name" value="Epimerase_deHydtase"/>
</dbReference>
<evidence type="ECO:0000256" key="2">
    <source>
        <dbReference type="ARBA" id="ARBA00023235"/>
    </source>
</evidence>
<evidence type="ECO:0000259" key="4">
    <source>
        <dbReference type="Pfam" id="PF01370"/>
    </source>
</evidence>
<dbReference type="Gene3D" id="3.40.50.720">
    <property type="entry name" value="NAD(P)-binding Rossmann-like Domain"/>
    <property type="match status" value="1"/>
</dbReference>
<dbReference type="RefSeq" id="WP_096999481.1">
    <property type="nucleotide sequence ID" value="NZ_OBEI01000001.1"/>
</dbReference>
<gene>
    <name evidence="5" type="ORF">SAMN06265182_0282</name>
</gene>
<evidence type="ECO:0000256" key="1">
    <source>
        <dbReference type="ARBA" id="ARBA00022857"/>
    </source>
</evidence>
<keyword evidence="2" id="KW-0413">Isomerase</keyword>
<dbReference type="EMBL" id="OBEI01000001">
    <property type="protein sequence ID" value="SNZ03066.1"/>
    <property type="molecule type" value="Genomic_DNA"/>
</dbReference>
<proteinExistence type="predicted"/>
<dbReference type="PRINTS" id="PR01713">
    <property type="entry name" value="NUCEPIMERASE"/>
</dbReference>
<dbReference type="GO" id="GO:0005975">
    <property type="term" value="P:carbohydrate metabolic process"/>
    <property type="evidence" value="ECO:0007669"/>
    <property type="project" value="InterPro"/>
</dbReference>
<keyword evidence="1" id="KW-0521">NADP</keyword>
<dbReference type="GO" id="GO:0050661">
    <property type="term" value="F:NADP binding"/>
    <property type="evidence" value="ECO:0007669"/>
    <property type="project" value="InterPro"/>
</dbReference>
<keyword evidence="6" id="KW-1185">Reference proteome</keyword>
<accession>A0A285N4Z8</accession>
<dbReference type="Gene3D" id="3.90.25.10">
    <property type="entry name" value="UDP-galactose 4-epimerase, domain 1"/>
    <property type="match status" value="1"/>
</dbReference>
<dbReference type="PANTHER" id="PTHR43103">
    <property type="entry name" value="NUCLEOSIDE-DIPHOSPHATE-SUGAR EPIMERASE"/>
    <property type="match status" value="1"/>
</dbReference>
<sequence length="320" mass="36444">MQEVSSILITGGAGFIGSNLALELQERYPKAKILILDDFSSANFKNLKKFNGEVLACDVSTDEVFFKIDDFQPELIFHLASITDTTVTDQELMMRRNVDGFKNILEIAAENESIVVYASSASVYGNVKEHVPLKEEREKSPENVYAFSKYIMDNIAKDFSEKTGLKIVGVRYFNVYGPGEAHKGKFASMIYQLYLQMRKNKRPRLFKWGEQKRDFVYVRDAVDATILAKEAPETTVYNIGSGEARSFNEIVALLNKYLGKDLEPDYFDCPYDFYQEFTQADMSKIKKELGFVPKYNLEKGIKEYVEILEGKIPHPVGGLK</sequence>
<evidence type="ECO:0000313" key="6">
    <source>
        <dbReference type="Proteomes" id="UP000219036"/>
    </source>
</evidence>
<evidence type="ECO:0000256" key="3">
    <source>
        <dbReference type="ARBA" id="ARBA00023277"/>
    </source>
</evidence>
<dbReference type="PANTHER" id="PTHR43103:SF3">
    <property type="entry name" value="ADP-L-GLYCERO-D-MANNO-HEPTOSE-6-EPIMERASE"/>
    <property type="match status" value="1"/>
</dbReference>
<dbReference type="Proteomes" id="UP000219036">
    <property type="component" value="Unassembled WGS sequence"/>
</dbReference>
<name>A0A285N4Z8_9AQUI</name>
<dbReference type="SUPFAM" id="SSF51735">
    <property type="entry name" value="NAD(P)-binding Rossmann-fold domains"/>
    <property type="match status" value="1"/>
</dbReference>
<protein>
    <submittedName>
        <fullName evidence="5">ADP-L-glycero-D-manno-heptose 6-epimerase</fullName>
    </submittedName>
</protein>
<dbReference type="InterPro" id="IPR011912">
    <property type="entry name" value="Heptose_epim"/>
</dbReference>
<dbReference type="OrthoDB" id="9801029at2"/>
<evidence type="ECO:0000313" key="5">
    <source>
        <dbReference type="EMBL" id="SNZ03066.1"/>
    </source>
</evidence>
<dbReference type="Pfam" id="PF01370">
    <property type="entry name" value="Epimerase"/>
    <property type="match status" value="1"/>
</dbReference>
<dbReference type="GO" id="GO:0008712">
    <property type="term" value="F:ADP-glyceromanno-heptose 6-epimerase activity"/>
    <property type="evidence" value="ECO:0007669"/>
    <property type="project" value="InterPro"/>
</dbReference>
<dbReference type="AlphaFoldDB" id="A0A285N4Z8"/>
<feature type="domain" description="NAD-dependent epimerase/dehydratase" evidence="4">
    <location>
        <begin position="7"/>
        <end position="240"/>
    </location>
</feature>
<dbReference type="InterPro" id="IPR036291">
    <property type="entry name" value="NAD(P)-bd_dom_sf"/>
</dbReference>
<dbReference type="NCBIfam" id="TIGR02197">
    <property type="entry name" value="heptose_epim"/>
    <property type="match status" value="1"/>
</dbReference>
<keyword evidence="3" id="KW-0119">Carbohydrate metabolism</keyword>